<comment type="caution">
    <text evidence="3">The sequence shown here is derived from an EMBL/GenBank/DDBJ whole genome shotgun (WGS) entry which is preliminary data.</text>
</comment>
<dbReference type="AlphaFoldDB" id="A0A819NDK4"/>
<accession>A0A819NDK4</accession>
<dbReference type="Pfam" id="PF08719">
    <property type="entry name" value="NADAR"/>
    <property type="match status" value="1"/>
</dbReference>
<organism evidence="3 4">
    <name type="scientific">Rotaria sordida</name>
    <dbReference type="NCBI Taxonomy" id="392033"/>
    <lineage>
        <taxon>Eukaryota</taxon>
        <taxon>Metazoa</taxon>
        <taxon>Spiralia</taxon>
        <taxon>Gnathifera</taxon>
        <taxon>Rotifera</taxon>
        <taxon>Eurotatoria</taxon>
        <taxon>Bdelloidea</taxon>
        <taxon>Philodinida</taxon>
        <taxon>Philodinidae</taxon>
        <taxon>Rotaria</taxon>
    </lineage>
</organism>
<dbReference type="EMBL" id="CAJNOU010001195">
    <property type="protein sequence ID" value="CAF1167025.1"/>
    <property type="molecule type" value="Genomic_DNA"/>
</dbReference>
<sequence length="261" mass="30813">MAHAPIYFYDLDEPYGEFSNFYAAPIELDGYIWPTSEHYFQAQKFIFHERHFKHILKLATPREIFDYAQAHKSLVRPDWPDIKDEVMYKACKAKFTQHWKLKRLLLSTGHRTLVEHTKNDSYWGDGGDGTGKNQLGTTLMHIKGVFDRLNNLIHQIQFDQTQRQHYKFDEPLSIGIFNLNAREEGQSSTKLNDEFIHYQLLIDCILQMESSSNEKQELIALFKQQYKNNPIELKLLKNLKMAIHQIDQYGGIQDNHLFIDY</sequence>
<dbReference type="InterPro" id="IPR037238">
    <property type="entry name" value="YbiA-like_sf"/>
</dbReference>
<dbReference type="SUPFAM" id="SSF143990">
    <property type="entry name" value="YbiA-like"/>
    <property type="match status" value="1"/>
</dbReference>
<dbReference type="Proteomes" id="UP000663889">
    <property type="component" value="Unassembled WGS sequence"/>
</dbReference>
<reference evidence="3" key="1">
    <citation type="submission" date="2021-02" db="EMBL/GenBank/DDBJ databases">
        <authorList>
            <person name="Nowell W R."/>
        </authorList>
    </citation>
    <scope>NUCLEOTIDE SEQUENCE</scope>
</reference>
<dbReference type="Gene3D" id="1.10.357.40">
    <property type="entry name" value="YbiA-like"/>
    <property type="match status" value="1"/>
</dbReference>
<dbReference type="EMBL" id="CAJOBE010006014">
    <property type="protein sequence ID" value="CAF3993138.1"/>
    <property type="molecule type" value="Genomic_DNA"/>
</dbReference>
<evidence type="ECO:0000313" key="2">
    <source>
        <dbReference type="EMBL" id="CAF1167025.1"/>
    </source>
</evidence>
<dbReference type="NCBIfam" id="TIGR02464">
    <property type="entry name" value="ribofla_fusion"/>
    <property type="match status" value="1"/>
</dbReference>
<protein>
    <recommendedName>
        <fullName evidence="1">NADAR domain-containing protein</fullName>
    </recommendedName>
</protein>
<name>A0A819NDK4_9BILA</name>
<evidence type="ECO:0000259" key="1">
    <source>
        <dbReference type="Pfam" id="PF08719"/>
    </source>
</evidence>
<gene>
    <name evidence="3" type="ORF">FNK824_LOCUS25513</name>
    <name evidence="2" type="ORF">SEV965_LOCUS19299</name>
</gene>
<proteinExistence type="predicted"/>
<dbReference type="Proteomes" id="UP000663874">
    <property type="component" value="Unassembled WGS sequence"/>
</dbReference>
<evidence type="ECO:0000313" key="3">
    <source>
        <dbReference type="EMBL" id="CAF3993138.1"/>
    </source>
</evidence>
<dbReference type="InterPro" id="IPR012816">
    <property type="entry name" value="NADAR"/>
</dbReference>
<evidence type="ECO:0000313" key="4">
    <source>
        <dbReference type="Proteomes" id="UP000663874"/>
    </source>
</evidence>
<dbReference type="CDD" id="cd15457">
    <property type="entry name" value="NADAR"/>
    <property type="match status" value="1"/>
</dbReference>
<feature type="domain" description="NADAR" evidence="1">
    <location>
        <begin position="7"/>
        <end position="143"/>
    </location>
</feature>